<keyword evidence="2" id="KW-1185">Reference proteome</keyword>
<evidence type="ECO:0000313" key="1">
    <source>
        <dbReference type="EMBL" id="TYI00647.1"/>
    </source>
</evidence>
<organism evidence="1 2">
    <name type="scientific">Gossypium tomentosum</name>
    <name type="common">Hawaiian cotton</name>
    <name type="synonym">Gossypium sandvicense</name>
    <dbReference type="NCBI Taxonomy" id="34277"/>
    <lineage>
        <taxon>Eukaryota</taxon>
        <taxon>Viridiplantae</taxon>
        <taxon>Streptophyta</taxon>
        <taxon>Embryophyta</taxon>
        <taxon>Tracheophyta</taxon>
        <taxon>Spermatophyta</taxon>
        <taxon>Magnoliopsida</taxon>
        <taxon>eudicotyledons</taxon>
        <taxon>Gunneridae</taxon>
        <taxon>Pentapetalae</taxon>
        <taxon>rosids</taxon>
        <taxon>malvids</taxon>
        <taxon>Malvales</taxon>
        <taxon>Malvaceae</taxon>
        <taxon>Malvoideae</taxon>
        <taxon>Gossypium</taxon>
    </lineage>
</organism>
<reference evidence="1 2" key="1">
    <citation type="submission" date="2019-07" db="EMBL/GenBank/DDBJ databases">
        <title>WGS assembly of Gossypium tomentosum.</title>
        <authorList>
            <person name="Chen Z.J."/>
            <person name="Sreedasyam A."/>
            <person name="Ando A."/>
            <person name="Song Q."/>
            <person name="De L."/>
            <person name="Hulse-Kemp A."/>
            <person name="Ding M."/>
            <person name="Ye W."/>
            <person name="Kirkbride R."/>
            <person name="Jenkins J."/>
            <person name="Plott C."/>
            <person name="Lovell J."/>
            <person name="Lin Y.-M."/>
            <person name="Vaughn R."/>
            <person name="Liu B."/>
            <person name="Li W."/>
            <person name="Simpson S."/>
            <person name="Scheffler B."/>
            <person name="Saski C."/>
            <person name="Grover C."/>
            <person name="Hu G."/>
            <person name="Conover J."/>
            <person name="Carlson J."/>
            <person name="Shu S."/>
            <person name="Boston L."/>
            <person name="Williams M."/>
            <person name="Peterson D."/>
            <person name="Mcgee K."/>
            <person name="Jones D."/>
            <person name="Wendel J."/>
            <person name="Stelly D."/>
            <person name="Grimwood J."/>
            <person name="Schmutz J."/>
        </authorList>
    </citation>
    <scope>NUCLEOTIDE SEQUENCE [LARGE SCALE GENOMIC DNA]</scope>
    <source>
        <strain evidence="1">7179.01</strain>
    </source>
</reference>
<name>A0A5D2N9I5_GOSTO</name>
<gene>
    <name evidence="1" type="ORF">ES332_A11G148600v1</name>
</gene>
<dbReference type="Proteomes" id="UP000322667">
    <property type="component" value="Chromosome A11"/>
</dbReference>
<proteinExistence type="predicted"/>
<dbReference type="AlphaFoldDB" id="A0A5D2N9I5"/>
<sequence>MASPTIVGTQTGFMMFGLPETLINDRRRAKVYKGSQRGKGFLFGATGQEEMSLEHWTCRRGTWGVRRWKKTRASRSAEIGLGFGPIGPSKIRLGFRFHL</sequence>
<evidence type="ECO:0000313" key="2">
    <source>
        <dbReference type="Proteomes" id="UP000322667"/>
    </source>
</evidence>
<accession>A0A5D2N9I5</accession>
<dbReference type="EMBL" id="CM017620">
    <property type="protein sequence ID" value="TYI00647.1"/>
    <property type="molecule type" value="Genomic_DNA"/>
</dbReference>
<protein>
    <submittedName>
        <fullName evidence="1">Uncharacterized protein</fullName>
    </submittedName>
</protein>